<organism evidence="1 2">
    <name type="scientific">Venturia effusa</name>
    <dbReference type="NCBI Taxonomy" id="50376"/>
    <lineage>
        <taxon>Eukaryota</taxon>
        <taxon>Fungi</taxon>
        <taxon>Dikarya</taxon>
        <taxon>Ascomycota</taxon>
        <taxon>Pezizomycotina</taxon>
        <taxon>Dothideomycetes</taxon>
        <taxon>Pleosporomycetidae</taxon>
        <taxon>Venturiales</taxon>
        <taxon>Venturiaceae</taxon>
        <taxon>Venturia</taxon>
    </lineage>
</organism>
<evidence type="ECO:0000313" key="1">
    <source>
        <dbReference type="EMBL" id="QDS71227.1"/>
    </source>
</evidence>
<gene>
    <name evidence="1" type="ORF">FKW77_010436</name>
</gene>
<accession>A0A517L6F9</accession>
<protein>
    <submittedName>
        <fullName evidence="1">Uncharacterized protein</fullName>
    </submittedName>
</protein>
<evidence type="ECO:0000313" key="2">
    <source>
        <dbReference type="Proteomes" id="UP000316270"/>
    </source>
</evidence>
<reference evidence="1 2" key="1">
    <citation type="submission" date="2019-07" db="EMBL/GenBank/DDBJ databases">
        <title>Finished genome of Venturia effusa.</title>
        <authorList>
            <person name="Young C.A."/>
            <person name="Cox M.P."/>
            <person name="Ganley A.R.D."/>
            <person name="David W.J."/>
        </authorList>
    </citation>
    <scope>NUCLEOTIDE SEQUENCE [LARGE SCALE GENOMIC DNA]</scope>
    <source>
        <strain evidence="2">albino</strain>
    </source>
</reference>
<sequence length="54" mass="5925">MNVYGCVKLDGYDNEGVENNADQACKDECKNFAKLGPGVLSFYSISMDNGKRKS</sequence>
<keyword evidence="2" id="KW-1185">Reference proteome</keyword>
<proteinExistence type="predicted"/>
<dbReference type="EMBL" id="CP042189">
    <property type="protein sequence ID" value="QDS71227.1"/>
    <property type="molecule type" value="Genomic_DNA"/>
</dbReference>
<dbReference type="AlphaFoldDB" id="A0A517L6F9"/>
<name>A0A517L6F9_9PEZI</name>
<dbReference type="Proteomes" id="UP000316270">
    <property type="component" value="Chromosome 5"/>
</dbReference>